<evidence type="ECO:0000256" key="1">
    <source>
        <dbReference type="SAM" id="Phobius"/>
    </source>
</evidence>
<feature type="transmembrane region" description="Helical" evidence="1">
    <location>
        <begin position="100"/>
        <end position="121"/>
    </location>
</feature>
<organism evidence="2">
    <name type="scientific">Cacopsylla melanoneura</name>
    <dbReference type="NCBI Taxonomy" id="428564"/>
    <lineage>
        <taxon>Eukaryota</taxon>
        <taxon>Metazoa</taxon>
        <taxon>Ecdysozoa</taxon>
        <taxon>Arthropoda</taxon>
        <taxon>Hexapoda</taxon>
        <taxon>Insecta</taxon>
        <taxon>Pterygota</taxon>
        <taxon>Neoptera</taxon>
        <taxon>Paraneoptera</taxon>
        <taxon>Hemiptera</taxon>
        <taxon>Sternorrhyncha</taxon>
        <taxon>Psylloidea</taxon>
        <taxon>Psyllidae</taxon>
        <taxon>Psyllinae</taxon>
        <taxon>Cacopsylla</taxon>
    </lineage>
</organism>
<keyword evidence="1" id="KW-1133">Transmembrane helix</keyword>
<keyword evidence="1" id="KW-0812">Transmembrane</keyword>
<proteinExistence type="predicted"/>
<keyword evidence="1" id="KW-0472">Membrane</keyword>
<protein>
    <submittedName>
        <fullName evidence="2">Uncharacterized protein</fullName>
    </submittedName>
</protein>
<dbReference type="EMBL" id="HBUF01297488">
    <property type="protein sequence ID" value="CAG6690431.1"/>
    <property type="molecule type" value="Transcribed_RNA"/>
</dbReference>
<name>A0A8D8TS57_9HEMI</name>
<dbReference type="AlphaFoldDB" id="A0A8D8TS57"/>
<evidence type="ECO:0000313" key="2">
    <source>
        <dbReference type="EMBL" id="CAG6690431.1"/>
    </source>
</evidence>
<feature type="transmembrane region" description="Helical" evidence="1">
    <location>
        <begin position="141"/>
        <end position="158"/>
    </location>
</feature>
<reference evidence="2" key="1">
    <citation type="submission" date="2021-05" db="EMBL/GenBank/DDBJ databases">
        <authorList>
            <person name="Alioto T."/>
            <person name="Alioto T."/>
            <person name="Gomez Garrido J."/>
        </authorList>
    </citation>
    <scope>NUCLEOTIDE SEQUENCE</scope>
</reference>
<sequence length="159" mass="18429">MQKQSLKTYKKRCPRLSKRSQKALLNRVNTPIVGLFIASNLFTSGVRCILLDGQGEITKPERMTGIPTSAPISTTPNHWLQIPRNPITLIQEQVTREFNLIYGIIWLAFFLYIIEKTLTLYNLVINTFTNTFGLFKKKSDLSQVLLVLVFFNLYCYWFC</sequence>
<accession>A0A8D8TS57</accession>